<feature type="compositionally biased region" description="Acidic residues" evidence="1">
    <location>
        <begin position="39"/>
        <end position="57"/>
    </location>
</feature>
<gene>
    <name evidence="2" type="ORF">ACFFQV_12440</name>
</gene>
<organism evidence="2 3">
    <name type="scientific">Agromyces lapidis</name>
    <dbReference type="NCBI Taxonomy" id="279574"/>
    <lineage>
        <taxon>Bacteria</taxon>
        <taxon>Bacillati</taxon>
        <taxon>Actinomycetota</taxon>
        <taxon>Actinomycetes</taxon>
        <taxon>Micrococcales</taxon>
        <taxon>Microbacteriaceae</taxon>
        <taxon>Agromyces</taxon>
    </lineage>
</organism>
<keyword evidence="3" id="KW-1185">Reference proteome</keyword>
<proteinExistence type="predicted"/>
<accession>A0ABV5SSC7</accession>
<reference evidence="2 3" key="1">
    <citation type="submission" date="2024-09" db="EMBL/GenBank/DDBJ databases">
        <authorList>
            <person name="Sun Q."/>
            <person name="Mori K."/>
        </authorList>
    </citation>
    <scope>NUCLEOTIDE SEQUENCE [LARGE SCALE GENOMIC DNA]</scope>
    <source>
        <strain evidence="2 3">JCM 14321</strain>
    </source>
</reference>
<dbReference type="EMBL" id="JBHMBL010000002">
    <property type="protein sequence ID" value="MFB9643097.1"/>
    <property type="molecule type" value="Genomic_DNA"/>
</dbReference>
<comment type="caution">
    <text evidence="2">The sequence shown here is derived from an EMBL/GenBank/DDBJ whole genome shotgun (WGS) entry which is preliminary data.</text>
</comment>
<sequence length="63" mass="6454">MSDATRGGSAAGGSERPDAVRLDREGEPVDGGPERGEDANDVEADNAVEEDTIETVDPDNAPA</sequence>
<feature type="compositionally biased region" description="Basic and acidic residues" evidence="1">
    <location>
        <begin position="15"/>
        <end position="38"/>
    </location>
</feature>
<protein>
    <recommendedName>
        <fullName evidence="4">Multidrug transporter</fullName>
    </recommendedName>
</protein>
<evidence type="ECO:0008006" key="4">
    <source>
        <dbReference type="Google" id="ProtNLM"/>
    </source>
</evidence>
<feature type="region of interest" description="Disordered" evidence="1">
    <location>
        <begin position="1"/>
        <end position="63"/>
    </location>
</feature>
<evidence type="ECO:0000313" key="3">
    <source>
        <dbReference type="Proteomes" id="UP001589667"/>
    </source>
</evidence>
<dbReference type="Proteomes" id="UP001589667">
    <property type="component" value="Unassembled WGS sequence"/>
</dbReference>
<name>A0ABV5SSC7_9MICO</name>
<evidence type="ECO:0000313" key="2">
    <source>
        <dbReference type="EMBL" id="MFB9643097.1"/>
    </source>
</evidence>
<dbReference type="RefSeq" id="WP_157422242.1">
    <property type="nucleotide sequence ID" value="NZ_BAAANI010000002.1"/>
</dbReference>
<evidence type="ECO:0000256" key="1">
    <source>
        <dbReference type="SAM" id="MobiDB-lite"/>
    </source>
</evidence>